<dbReference type="eggNOG" id="ENOG5031QJ1">
    <property type="taxonomic scope" value="Bacteria"/>
</dbReference>
<dbReference type="EMBL" id="FN650140">
    <property type="protein sequence ID" value="CBJ12380.1"/>
    <property type="molecule type" value="Genomic_DNA"/>
</dbReference>
<dbReference type="OrthoDB" id="5652138at2"/>
<dbReference type="RefSeq" id="WP_003636778.1">
    <property type="nucleotide sequence ID" value="NC_013861.1"/>
</dbReference>
<reference evidence="1 2" key="1">
    <citation type="journal article" date="2010" name="PLoS Genet.">
        <title>Analysis of the Legionella longbeachae genome and transcriptome uncovers unique strategies to cause Legionnaires' disease.</title>
        <authorList>
            <person name="Cazalet C."/>
            <person name="Gomez-Valero L."/>
            <person name="Rusniok C."/>
            <person name="Lomma M."/>
            <person name="Dervins-Ravault D."/>
            <person name="Newton H."/>
            <person name="Sansom F."/>
            <person name="Jarraud S."/>
            <person name="Zidane N."/>
            <person name="Ma L."/>
            <person name="Bouchier C."/>
            <person name="Etienne J."/>
            <person name="Hartland E."/>
            <person name="Buchrieser C."/>
        </authorList>
    </citation>
    <scope>NUCLEOTIDE SEQUENCE [LARGE SCALE GENOMIC DNA]</scope>
    <source>
        <strain evidence="1 2">NSW150</strain>
    </source>
</reference>
<accession>D3HIZ9</accession>
<sequence>MQDKLTSIDELPEEILVEVAQYLPNSGLINLAKTKMYHCTLFNPMINMRKISYFLQNVVCGNHEIVTSMLQKDIRLIFNKGRVTDCSGRTFDNISGFEYALWALDKHIWTKMIACIPRNEEGGKVFENLITQYTKVNKDGVTYRLNGKTITENHFDFETTIIKELQTQVELVNAPGAINWDDAKSQWIEGVGGAQKLLPIHVVYEYCADENFYLVPEFSSQPKLSKQFYNWITSKEENWFSVDFKLGIEFAIFKASVGCAAAEEPHGSPGVVATRDLDAITELYQVRSKDFINLKSQLEDLVTKDNHHQVVVAIYQ</sequence>
<gene>
    <name evidence="1" type="ordered locus">LLO_1995</name>
</gene>
<keyword evidence="2" id="KW-1185">Reference proteome</keyword>
<dbReference type="KEGG" id="llo:LLO_1995"/>
<evidence type="ECO:0008006" key="3">
    <source>
        <dbReference type="Google" id="ProtNLM"/>
    </source>
</evidence>
<protein>
    <recommendedName>
        <fullName evidence="3">F-box domain-containing protein</fullName>
    </recommendedName>
</protein>
<dbReference type="HOGENOM" id="CLU_076331_0_0_6"/>
<dbReference type="GeneID" id="40926213"/>
<dbReference type="AlphaFoldDB" id="D3HIZ9"/>
<name>D3HIZ9_LEGLN</name>
<evidence type="ECO:0000313" key="2">
    <source>
        <dbReference type="Proteomes" id="UP000001060"/>
    </source>
</evidence>
<evidence type="ECO:0000313" key="1">
    <source>
        <dbReference type="EMBL" id="CBJ12380.1"/>
    </source>
</evidence>
<proteinExistence type="predicted"/>
<dbReference type="Proteomes" id="UP000001060">
    <property type="component" value="Chromosome"/>
</dbReference>
<organism evidence="1 2">
    <name type="scientific">Legionella longbeachae serogroup 1 (strain NSW150)</name>
    <dbReference type="NCBI Taxonomy" id="661367"/>
    <lineage>
        <taxon>Bacteria</taxon>
        <taxon>Pseudomonadati</taxon>
        <taxon>Pseudomonadota</taxon>
        <taxon>Gammaproteobacteria</taxon>
        <taxon>Legionellales</taxon>
        <taxon>Legionellaceae</taxon>
        <taxon>Legionella</taxon>
    </lineage>
</organism>